<organism evidence="5 6">
    <name type="scientific">Labilithrix luteola</name>
    <dbReference type="NCBI Taxonomy" id="1391654"/>
    <lineage>
        <taxon>Bacteria</taxon>
        <taxon>Pseudomonadati</taxon>
        <taxon>Myxococcota</taxon>
        <taxon>Polyangia</taxon>
        <taxon>Polyangiales</taxon>
        <taxon>Labilitrichaceae</taxon>
        <taxon>Labilithrix</taxon>
    </lineage>
</organism>
<dbReference type="STRING" id="1391654.AKJ09_07274"/>
<feature type="domain" description="CBS" evidence="4">
    <location>
        <begin position="96"/>
        <end position="153"/>
    </location>
</feature>
<accession>A0A0K1Q453</accession>
<dbReference type="PROSITE" id="PS51371">
    <property type="entry name" value="CBS"/>
    <property type="match status" value="2"/>
</dbReference>
<keyword evidence="1 2" id="KW-0129">CBS domain</keyword>
<dbReference type="RefSeq" id="WP_169928067.1">
    <property type="nucleotide sequence ID" value="NZ_CP012333.1"/>
</dbReference>
<dbReference type="Pfam" id="PF00571">
    <property type="entry name" value="CBS"/>
    <property type="match status" value="2"/>
</dbReference>
<dbReference type="InterPro" id="IPR046342">
    <property type="entry name" value="CBS_dom_sf"/>
</dbReference>
<dbReference type="AlphaFoldDB" id="A0A0K1Q453"/>
<dbReference type="KEGG" id="llu:AKJ09_07274"/>
<feature type="region of interest" description="Disordered" evidence="3">
    <location>
        <begin position="1"/>
        <end position="28"/>
    </location>
</feature>
<dbReference type="EMBL" id="CP012333">
    <property type="protein sequence ID" value="AKV00611.1"/>
    <property type="molecule type" value="Genomic_DNA"/>
</dbReference>
<dbReference type="Gene3D" id="3.10.580.10">
    <property type="entry name" value="CBS-domain"/>
    <property type="match status" value="1"/>
</dbReference>
<evidence type="ECO:0000313" key="5">
    <source>
        <dbReference type="EMBL" id="AKV00611.1"/>
    </source>
</evidence>
<evidence type="ECO:0000256" key="1">
    <source>
        <dbReference type="ARBA" id="ARBA00023122"/>
    </source>
</evidence>
<dbReference type="PANTHER" id="PTHR43080">
    <property type="entry name" value="CBS DOMAIN-CONTAINING PROTEIN CBSX3, MITOCHONDRIAL"/>
    <property type="match status" value="1"/>
</dbReference>
<protein>
    <submittedName>
        <fullName evidence="5">CBS domain protein AcuB</fullName>
    </submittedName>
</protein>
<dbReference type="Proteomes" id="UP000064967">
    <property type="component" value="Chromosome"/>
</dbReference>
<name>A0A0K1Q453_9BACT</name>
<evidence type="ECO:0000256" key="3">
    <source>
        <dbReference type="SAM" id="MobiDB-lite"/>
    </source>
</evidence>
<keyword evidence="6" id="KW-1185">Reference proteome</keyword>
<gene>
    <name evidence="5" type="ORF">AKJ09_07274</name>
</gene>
<sequence>MTLASSGKHALPRARKSARRPKKASSVSLRDVMTTPVLTLTTAQPASDALAEMLDAGVRHAVVLLGADIVGVISDRDLGGTDGGLVRLRRTVGELMHADAVVVKPDMSLGDAVHLVRERRIGCLPVVDHHRLVGIVTRSDLLRVLDAGAENARRMARHEPSDERPPTLVSPNRDKWP</sequence>
<evidence type="ECO:0000256" key="2">
    <source>
        <dbReference type="PROSITE-ProRule" id="PRU00703"/>
    </source>
</evidence>
<reference evidence="5 6" key="1">
    <citation type="submission" date="2015-08" db="EMBL/GenBank/DDBJ databases">
        <authorList>
            <person name="Babu N.S."/>
            <person name="Beckwith C.J."/>
            <person name="Beseler K.G."/>
            <person name="Brison A."/>
            <person name="Carone J.V."/>
            <person name="Caskin T.P."/>
            <person name="Diamond M."/>
            <person name="Durham M.E."/>
            <person name="Foxe J.M."/>
            <person name="Go M."/>
            <person name="Henderson B.A."/>
            <person name="Jones I.B."/>
            <person name="McGettigan J.A."/>
            <person name="Micheletti S.J."/>
            <person name="Nasrallah M.E."/>
            <person name="Ortiz D."/>
            <person name="Piller C.R."/>
            <person name="Privatt S.R."/>
            <person name="Schneider S.L."/>
            <person name="Sharp S."/>
            <person name="Smith T.C."/>
            <person name="Stanton J.D."/>
            <person name="Ullery H.E."/>
            <person name="Wilson R.J."/>
            <person name="Serrano M.G."/>
            <person name="Buck G."/>
            <person name="Lee V."/>
            <person name="Wang Y."/>
            <person name="Carvalho R."/>
            <person name="Voegtly L."/>
            <person name="Shi R."/>
            <person name="Duckworth R."/>
            <person name="Johnson A."/>
            <person name="Loviza R."/>
            <person name="Walstead R."/>
            <person name="Shah Z."/>
            <person name="Kiflezghi M."/>
            <person name="Wade K."/>
            <person name="Ball S.L."/>
            <person name="Bradley K.W."/>
            <person name="Asai D.J."/>
            <person name="Bowman C.A."/>
            <person name="Russell D.A."/>
            <person name="Pope W.H."/>
            <person name="Jacobs-Sera D."/>
            <person name="Hendrix R.W."/>
            <person name="Hatfull G.F."/>
        </authorList>
    </citation>
    <scope>NUCLEOTIDE SEQUENCE [LARGE SCALE GENOMIC DNA]</scope>
    <source>
        <strain evidence="5 6">DSM 27648</strain>
    </source>
</reference>
<dbReference type="PANTHER" id="PTHR43080:SF2">
    <property type="entry name" value="CBS DOMAIN-CONTAINING PROTEIN"/>
    <property type="match status" value="1"/>
</dbReference>
<dbReference type="SMART" id="SM00116">
    <property type="entry name" value="CBS"/>
    <property type="match status" value="2"/>
</dbReference>
<evidence type="ECO:0000313" key="6">
    <source>
        <dbReference type="Proteomes" id="UP000064967"/>
    </source>
</evidence>
<dbReference type="InterPro" id="IPR051257">
    <property type="entry name" value="Diverse_CBS-Domain"/>
</dbReference>
<feature type="compositionally biased region" description="Basic and acidic residues" evidence="3">
    <location>
        <begin position="153"/>
        <end position="165"/>
    </location>
</feature>
<evidence type="ECO:0000259" key="4">
    <source>
        <dbReference type="PROSITE" id="PS51371"/>
    </source>
</evidence>
<feature type="domain" description="CBS" evidence="4">
    <location>
        <begin position="33"/>
        <end position="88"/>
    </location>
</feature>
<feature type="region of interest" description="Disordered" evidence="3">
    <location>
        <begin position="153"/>
        <end position="177"/>
    </location>
</feature>
<feature type="compositionally biased region" description="Basic residues" evidence="3">
    <location>
        <begin position="10"/>
        <end position="23"/>
    </location>
</feature>
<dbReference type="InterPro" id="IPR000644">
    <property type="entry name" value="CBS_dom"/>
</dbReference>
<proteinExistence type="predicted"/>
<dbReference type="SUPFAM" id="SSF54631">
    <property type="entry name" value="CBS-domain pair"/>
    <property type="match status" value="1"/>
</dbReference>